<dbReference type="AlphaFoldDB" id="A0A8I1DCJ0"/>
<evidence type="ECO:0000259" key="7">
    <source>
        <dbReference type="Pfam" id="PF03711"/>
    </source>
</evidence>
<keyword evidence="8" id="KW-0808">Transferase</keyword>
<dbReference type="EMBL" id="JAECVW010000005">
    <property type="protein sequence ID" value="MBH8595558.1"/>
    <property type="molecule type" value="Genomic_DNA"/>
</dbReference>
<accession>A0A8I1DCJ0</accession>
<dbReference type="Pfam" id="PF01276">
    <property type="entry name" value="OKR_DC_1"/>
    <property type="match status" value="1"/>
</dbReference>
<protein>
    <submittedName>
        <fullName evidence="8">Aminotransferase class I/II-fold pyridoxal phosphate-dependent enzyme</fullName>
    </submittedName>
</protein>
<evidence type="ECO:0000256" key="4">
    <source>
        <dbReference type="ARBA" id="ARBA00022898"/>
    </source>
</evidence>
<keyword evidence="8" id="KW-0032">Aminotransferase</keyword>
<dbReference type="Proteomes" id="UP000633619">
    <property type="component" value="Unassembled WGS sequence"/>
</dbReference>
<feature type="domain" description="Orn/Lys/Arg decarboxylase C-terminal" evidence="7">
    <location>
        <begin position="389"/>
        <end position="447"/>
    </location>
</feature>
<dbReference type="Pfam" id="PF03711">
    <property type="entry name" value="OKR_DC_1_C"/>
    <property type="match status" value="1"/>
</dbReference>
<dbReference type="SUPFAM" id="SSF55904">
    <property type="entry name" value="Ornithine decarboxylase C-terminal domain"/>
    <property type="match status" value="1"/>
</dbReference>
<keyword evidence="9" id="KW-1185">Reference proteome</keyword>
<evidence type="ECO:0000313" key="9">
    <source>
        <dbReference type="Proteomes" id="UP000633619"/>
    </source>
</evidence>
<evidence type="ECO:0000256" key="3">
    <source>
        <dbReference type="ARBA" id="ARBA00022793"/>
    </source>
</evidence>
<evidence type="ECO:0000313" key="8">
    <source>
        <dbReference type="EMBL" id="MBH8595558.1"/>
    </source>
</evidence>
<dbReference type="PANTHER" id="PTHR43277:SF3">
    <property type="entry name" value="DECARBOXYLASE, PUTATIVE-RELATED"/>
    <property type="match status" value="1"/>
</dbReference>
<name>A0A8I1DCJ0_THEIN</name>
<feature type="domain" description="Orn/Lys/Arg decarboxylases family 1 pyridoxal-P attachment site" evidence="6">
    <location>
        <begin position="7"/>
        <end position="301"/>
    </location>
</feature>
<dbReference type="PANTHER" id="PTHR43277">
    <property type="entry name" value="ARGININE DECARBOXYLASE"/>
    <property type="match status" value="1"/>
</dbReference>
<dbReference type="CDD" id="cd00615">
    <property type="entry name" value="Orn_deC_like"/>
    <property type="match status" value="1"/>
</dbReference>
<evidence type="ECO:0000256" key="5">
    <source>
        <dbReference type="ARBA" id="ARBA00023239"/>
    </source>
</evidence>
<dbReference type="Gene3D" id="3.90.100.10">
    <property type="entry name" value="Orn/Lys/Arg decarboxylase, C-terminal domain"/>
    <property type="match status" value="1"/>
</dbReference>
<gene>
    <name evidence="8" type="ORF">I8U20_09470</name>
</gene>
<evidence type="ECO:0000256" key="1">
    <source>
        <dbReference type="ARBA" id="ARBA00001933"/>
    </source>
</evidence>
<keyword evidence="4" id="KW-0663">Pyridoxal phosphate</keyword>
<dbReference type="InterPro" id="IPR008286">
    <property type="entry name" value="Prn/Lys/Arg_de-COase_C"/>
</dbReference>
<proteinExistence type="inferred from homology"/>
<sequence>MDQTRAPLFDALKKHVARKWTNFHVPGHKQGQMFDREALVWFHPVLSMDLTEVGQLDDLHQPSGVIQEAQQLAAEAFRATTTYFLVGGTTAGNLAAILACCSSGDSVIVQRSSHQSVFHGCMLAGAKPVYLKTGFDENGVEKPVSPGEIERILKEDDSVKAVVLTSPSYYGRVQPVREIAQVCHRYQVPLIVDEAHGAHFGFHEALPQSAMDLGADIAVQSTHKMLPSMTMSSMLHLQGERVSPDEVSHWLRVIESSSPSYPLMASLDVTRRLMATEGERHLDRLLTDLEYFRGNIQSLQSLSEQKADDPLKCTLTANGKITGYQLADQLIQEGIHVELADPSAVLFVFGLGTTREDLESLWKALKKIDQFLAGIPASSAKGFFAFATQTQKVRLPLAELRRRPFRAVPLSEAAGKVAMEMVVPYPPGIPVVLPGETWTREAQETIETILQGGGQVRGVSQHFNPTVNVLT</sequence>
<dbReference type="RefSeq" id="WP_181732333.1">
    <property type="nucleotide sequence ID" value="NZ_JACEIR010000007.1"/>
</dbReference>
<comment type="cofactor">
    <cofactor evidence="1">
        <name>pyridoxal 5'-phosphate</name>
        <dbReference type="ChEBI" id="CHEBI:597326"/>
    </cofactor>
</comment>
<evidence type="ECO:0000256" key="2">
    <source>
        <dbReference type="ARBA" id="ARBA00010671"/>
    </source>
</evidence>
<dbReference type="GO" id="GO:0008483">
    <property type="term" value="F:transaminase activity"/>
    <property type="evidence" value="ECO:0007669"/>
    <property type="project" value="UniProtKB-KW"/>
</dbReference>
<dbReference type="InterPro" id="IPR015424">
    <property type="entry name" value="PyrdxlP-dep_Trfase"/>
</dbReference>
<dbReference type="InterPro" id="IPR015421">
    <property type="entry name" value="PyrdxlP-dep_Trfase_major"/>
</dbReference>
<evidence type="ECO:0000259" key="6">
    <source>
        <dbReference type="Pfam" id="PF01276"/>
    </source>
</evidence>
<dbReference type="Gene3D" id="3.40.640.10">
    <property type="entry name" value="Type I PLP-dependent aspartate aminotransferase-like (Major domain)"/>
    <property type="match status" value="1"/>
</dbReference>
<dbReference type="SUPFAM" id="SSF53383">
    <property type="entry name" value="PLP-dependent transferases"/>
    <property type="match status" value="1"/>
</dbReference>
<keyword evidence="5" id="KW-0456">Lyase</keyword>
<comment type="caution">
    <text evidence="8">The sequence shown here is derived from an EMBL/GenBank/DDBJ whole genome shotgun (WGS) entry which is preliminary data.</text>
</comment>
<reference evidence="8 9" key="1">
    <citation type="submission" date="2020-12" db="EMBL/GenBank/DDBJ databases">
        <title>WGS of Thermoactinomyces spp.</title>
        <authorList>
            <person name="Cheng K."/>
        </authorList>
    </citation>
    <scope>NUCLEOTIDE SEQUENCE [LARGE SCALE GENOMIC DNA]</scope>
    <source>
        <strain evidence="9">CICC 10671\DSM 43846</strain>
    </source>
</reference>
<dbReference type="GO" id="GO:0016831">
    <property type="term" value="F:carboxy-lyase activity"/>
    <property type="evidence" value="ECO:0007669"/>
    <property type="project" value="UniProtKB-KW"/>
</dbReference>
<comment type="similarity">
    <text evidence="2">Belongs to the Orn/Lys/Arg decarboxylase class-I family.</text>
</comment>
<organism evidence="8 9">
    <name type="scientific">Thermoactinomyces intermedius</name>
    <dbReference type="NCBI Taxonomy" id="2024"/>
    <lineage>
        <taxon>Bacteria</taxon>
        <taxon>Bacillati</taxon>
        <taxon>Bacillota</taxon>
        <taxon>Bacilli</taxon>
        <taxon>Bacillales</taxon>
        <taxon>Thermoactinomycetaceae</taxon>
        <taxon>Thermoactinomyces</taxon>
    </lineage>
</organism>
<dbReference type="InterPro" id="IPR036633">
    <property type="entry name" value="Prn/Lys/Arg_de-COase_C_sf"/>
</dbReference>
<keyword evidence="3" id="KW-0210">Decarboxylase</keyword>
<dbReference type="InterPro" id="IPR052357">
    <property type="entry name" value="Orn_Lys_Arg_decarboxylase-I"/>
</dbReference>
<dbReference type="InterPro" id="IPR000310">
    <property type="entry name" value="Orn/Lys/Arg_deCO2ase_major_dom"/>
</dbReference>